<accession>A0ABS3J2E2</accession>
<gene>
    <name evidence="1" type="ORF">J1C47_09345</name>
</gene>
<evidence type="ECO:0000313" key="1">
    <source>
        <dbReference type="EMBL" id="MBO0903844.1"/>
    </source>
</evidence>
<evidence type="ECO:0000313" key="2">
    <source>
        <dbReference type="Proteomes" id="UP000664288"/>
    </source>
</evidence>
<evidence type="ECO:0008006" key="3">
    <source>
        <dbReference type="Google" id="ProtNLM"/>
    </source>
</evidence>
<dbReference type="EMBL" id="JAFMPY010000007">
    <property type="protein sequence ID" value="MBO0903844.1"/>
    <property type="molecule type" value="Genomic_DNA"/>
</dbReference>
<sequence>MTFDLRSGVKLYDNNWFLRHGLCEEALADRLAGLGVTYVLSQSRWLPMEDSAVQSRVDPAVAARYARLDDRRLRDLLRQRGIAYVGVLNICFDPVYAAANPQDATLDQWGRTHEMTDWYHGVAPDREANLAAKAAMLRDAVAALDPDGIHLGFVRWPGLWETWLPGDRRADKPEYGYDARTLRRFSAETGIALASDDPAAAARQIGREHRAAWTDFRVRTVATMIGDLRRAVHAVRPGTPISINTLPFFRSDFDDAVAEVFGQDVAALAPVVDVFEVMAYHQILARDAAWPEAVARDVRARSGKKAVSTVQAAPLYLQGMHAGRGRAETIDAAEFSAVLDALEESPVDGVCLFTFTQLLDRAETADGMAMLERLGRFRR</sequence>
<dbReference type="Gene3D" id="3.20.20.80">
    <property type="entry name" value="Glycosidases"/>
    <property type="match status" value="1"/>
</dbReference>
<dbReference type="Proteomes" id="UP000664288">
    <property type="component" value="Unassembled WGS sequence"/>
</dbReference>
<dbReference type="RefSeq" id="WP_207350473.1">
    <property type="nucleotide sequence ID" value="NZ_JAFMPY010000007.1"/>
</dbReference>
<proteinExistence type="predicted"/>
<organism evidence="1 2">
    <name type="scientific">Jiella sonneratiae</name>
    <dbReference type="NCBI Taxonomy" id="2816856"/>
    <lineage>
        <taxon>Bacteria</taxon>
        <taxon>Pseudomonadati</taxon>
        <taxon>Pseudomonadota</taxon>
        <taxon>Alphaproteobacteria</taxon>
        <taxon>Hyphomicrobiales</taxon>
        <taxon>Aurantimonadaceae</taxon>
        <taxon>Jiella</taxon>
    </lineage>
</organism>
<comment type="caution">
    <text evidence="1">The sequence shown here is derived from an EMBL/GenBank/DDBJ whole genome shotgun (WGS) entry which is preliminary data.</text>
</comment>
<reference evidence="1 2" key="1">
    <citation type="submission" date="2021-03" db="EMBL/GenBank/DDBJ databases">
        <title>Whole genome sequence of Jiella sp. MQZ13P-4.</title>
        <authorList>
            <person name="Tuo L."/>
        </authorList>
    </citation>
    <scope>NUCLEOTIDE SEQUENCE [LARGE SCALE GENOMIC DNA]</scope>
    <source>
        <strain evidence="1 2">MQZ13P-4</strain>
    </source>
</reference>
<protein>
    <recommendedName>
        <fullName evidence="3">Family 10 glycosylhydrolase</fullName>
    </recommendedName>
</protein>
<name>A0ABS3J2E2_9HYPH</name>
<dbReference type="InterPro" id="IPR052177">
    <property type="entry name" value="Divisome_Glycosyl_Hydrolase"/>
</dbReference>
<dbReference type="PANTHER" id="PTHR43405">
    <property type="entry name" value="GLYCOSYL HYDROLASE DIGH"/>
    <property type="match status" value="1"/>
</dbReference>
<dbReference type="PANTHER" id="PTHR43405:SF1">
    <property type="entry name" value="GLYCOSYL HYDROLASE DIGH"/>
    <property type="match status" value="1"/>
</dbReference>
<keyword evidence="2" id="KW-1185">Reference proteome</keyword>